<feature type="non-terminal residue" evidence="3">
    <location>
        <position position="251"/>
    </location>
</feature>
<sequence>IDGRKISLRIWDLAGEDRFRVLLPAFVKGADGAIFLYDITNRNTLNHLSNWIQLIKENAGDVPVVLAGNKLDLEESRNISYDEGLQVSKDRKLSGFLEVSGKTGENVDDLFKMVTHSMIQPYTSDIRQGLIEPECISGLEFKVNKYLELKLESAKTNLYVGGKLFNQCKFLLLNIPEDGVRDYDEIESIDEAAEELDSSMEPGRLKKHYLSPDTEFWGHCSNLQAWYENDYDTRMLHRNLAFTLLKALVKV</sequence>
<organism evidence="3">
    <name type="scientific">marine sediment metagenome</name>
    <dbReference type="NCBI Taxonomy" id="412755"/>
    <lineage>
        <taxon>unclassified sequences</taxon>
        <taxon>metagenomes</taxon>
        <taxon>ecological metagenomes</taxon>
    </lineage>
</organism>
<dbReference type="PROSITE" id="PS51419">
    <property type="entry name" value="RAB"/>
    <property type="match status" value="1"/>
</dbReference>
<evidence type="ECO:0000313" key="3">
    <source>
        <dbReference type="EMBL" id="GAG33309.1"/>
    </source>
</evidence>
<dbReference type="NCBIfam" id="TIGR00231">
    <property type="entry name" value="small_GTP"/>
    <property type="match status" value="1"/>
</dbReference>
<keyword evidence="1" id="KW-0547">Nucleotide-binding</keyword>
<dbReference type="SUPFAM" id="SSF52540">
    <property type="entry name" value="P-loop containing nucleoside triphosphate hydrolases"/>
    <property type="match status" value="1"/>
</dbReference>
<dbReference type="PROSITE" id="PS51421">
    <property type="entry name" value="RAS"/>
    <property type="match status" value="1"/>
</dbReference>
<dbReference type="AlphaFoldDB" id="X0WQP7"/>
<protein>
    <recommendedName>
        <fullName evidence="4">GTP-binding protein</fullName>
    </recommendedName>
</protein>
<dbReference type="GO" id="GO:0005525">
    <property type="term" value="F:GTP binding"/>
    <property type="evidence" value="ECO:0007669"/>
    <property type="project" value="UniProtKB-KW"/>
</dbReference>
<gene>
    <name evidence="3" type="ORF">S01H1_64962</name>
</gene>
<feature type="non-terminal residue" evidence="3">
    <location>
        <position position="1"/>
    </location>
</feature>
<comment type="caution">
    <text evidence="3">The sequence shown here is derived from an EMBL/GenBank/DDBJ whole genome shotgun (WGS) entry which is preliminary data.</text>
</comment>
<dbReference type="InterPro" id="IPR050227">
    <property type="entry name" value="Rab"/>
</dbReference>
<dbReference type="InterPro" id="IPR027417">
    <property type="entry name" value="P-loop_NTPase"/>
</dbReference>
<name>X0WQP7_9ZZZZ</name>
<dbReference type="GO" id="GO:0003924">
    <property type="term" value="F:GTPase activity"/>
    <property type="evidence" value="ECO:0007669"/>
    <property type="project" value="InterPro"/>
</dbReference>
<evidence type="ECO:0000256" key="2">
    <source>
        <dbReference type="ARBA" id="ARBA00023134"/>
    </source>
</evidence>
<dbReference type="SMART" id="SM00175">
    <property type="entry name" value="RAB"/>
    <property type="match status" value="1"/>
</dbReference>
<proteinExistence type="predicted"/>
<dbReference type="Gene3D" id="3.40.50.300">
    <property type="entry name" value="P-loop containing nucleotide triphosphate hydrolases"/>
    <property type="match status" value="1"/>
</dbReference>
<dbReference type="CDD" id="cd00154">
    <property type="entry name" value="Rab"/>
    <property type="match status" value="1"/>
</dbReference>
<dbReference type="SMART" id="SM00173">
    <property type="entry name" value="RAS"/>
    <property type="match status" value="1"/>
</dbReference>
<accession>X0WQP7</accession>
<dbReference type="InterPro" id="IPR001806">
    <property type="entry name" value="Small_GTPase"/>
</dbReference>
<dbReference type="PRINTS" id="PR00449">
    <property type="entry name" value="RASTRNSFRMNG"/>
</dbReference>
<dbReference type="PANTHER" id="PTHR47977">
    <property type="entry name" value="RAS-RELATED PROTEIN RAB"/>
    <property type="match status" value="1"/>
</dbReference>
<dbReference type="EMBL" id="BARS01042852">
    <property type="protein sequence ID" value="GAG33309.1"/>
    <property type="molecule type" value="Genomic_DNA"/>
</dbReference>
<reference evidence="3" key="1">
    <citation type="journal article" date="2014" name="Front. Microbiol.">
        <title>High frequency of phylogenetically diverse reductive dehalogenase-homologous genes in deep subseafloor sedimentary metagenomes.</title>
        <authorList>
            <person name="Kawai M."/>
            <person name="Futagami T."/>
            <person name="Toyoda A."/>
            <person name="Takaki Y."/>
            <person name="Nishi S."/>
            <person name="Hori S."/>
            <person name="Arai W."/>
            <person name="Tsubouchi T."/>
            <person name="Morono Y."/>
            <person name="Uchiyama I."/>
            <person name="Ito T."/>
            <person name="Fujiyama A."/>
            <person name="Inagaki F."/>
            <person name="Takami H."/>
        </authorList>
    </citation>
    <scope>NUCLEOTIDE SEQUENCE</scope>
    <source>
        <strain evidence="3">Expedition CK06-06</strain>
    </source>
</reference>
<keyword evidence="2" id="KW-0342">GTP-binding</keyword>
<dbReference type="Pfam" id="PF00071">
    <property type="entry name" value="Ras"/>
    <property type="match status" value="1"/>
</dbReference>
<evidence type="ECO:0000256" key="1">
    <source>
        <dbReference type="ARBA" id="ARBA00022741"/>
    </source>
</evidence>
<evidence type="ECO:0008006" key="4">
    <source>
        <dbReference type="Google" id="ProtNLM"/>
    </source>
</evidence>
<dbReference type="InterPro" id="IPR005225">
    <property type="entry name" value="Small_GTP-bd"/>
</dbReference>
<dbReference type="SMART" id="SM00174">
    <property type="entry name" value="RHO"/>
    <property type="match status" value="1"/>
</dbReference>